<proteinExistence type="predicted"/>
<organism evidence="1 2">
    <name type="scientific">Tolypocladium capitatum</name>
    <dbReference type="NCBI Taxonomy" id="45235"/>
    <lineage>
        <taxon>Eukaryota</taxon>
        <taxon>Fungi</taxon>
        <taxon>Dikarya</taxon>
        <taxon>Ascomycota</taxon>
        <taxon>Pezizomycotina</taxon>
        <taxon>Sordariomycetes</taxon>
        <taxon>Hypocreomycetidae</taxon>
        <taxon>Hypocreales</taxon>
        <taxon>Ophiocordycipitaceae</taxon>
        <taxon>Tolypocladium</taxon>
    </lineage>
</organism>
<feature type="non-terminal residue" evidence="1">
    <location>
        <position position="233"/>
    </location>
</feature>
<reference evidence="1 2" key="1">
    <citation type="submission" date="2017-08" db="EMBL/GenBank/DDBJ databases">
        <title>Harnessing the power of phylogenomics to disentangle the directionality and signatures of interkingdom host jumping in the parasitic fungal genus Tolypocladium.</title>
        <authorList>
            <person name="Quandt C.A."/>
            <person name="Patterson W."/>
            <person name="Spatafora J.W."/>
        </authorList>
    </citation>
    <scope>NUCLEOTIDE SEQUENCE [LARGE SCALE GENOMIC DNA]</scope>
    <source>
        <strain evidence="1 2">CBS 113982</strain>
    </source>
</reference>
<dbReference type="Proteomes" id="UP000236621">
    <property type="component" value="Unassembled WGS sequence"/>
</dbReference>
<dbReference type="AlphaFoldDB" id="A0A2K3QA23"/>
<gene>
    <name evidence="1" type="ORF">TCAP_05673</name>
</gene>
<name>A0A2K3QA23_9HYPO</name>
<dbReference type="OrthoDB" id="2336871at2759"/>
<dbReference type="STRING" id="45235.A0A2K3QA23"/>
<evidence type="ECO:0000313" key="2">
    <source>
        <dbReference type="Proteomes" id="UP000236621"/>
    </source>
</evidence>
<feature type="non-terminal residue" evidence="1">
    <location>
        <position position="1"/>
    </location>
</feature>
<evidence type="ECO:0008006" key="3">
    <source>
        <dbReference type="Google" id="ProtNLM"/>
    </source>
</evidence>
<evidence type="ECO:0000313" key="1">
    <source>
        <dbReference type="EMBL" id="PNY24389.1"/>
    </source>
</evidence>
<comment type="caution">
    <text evidence="1">The sequence shown here is derived from an EMBL/GenBank/DDBJ whole genome shotgun (WGS) entry which is preliminary data.</text>
</comment>
<dbReference type="PANTHER" id="PTHR34587:SF2">
    <property type="entry name" value="G-PROTEIN COUPLED RECEPTORS FAMILY 1 PROFILE DOMAIN-CONTAINING PROTEIN"/>
    <property type="match status" value="1"/>
</dbReference>
<protein>
    <recommendedName>
        <fullName evidence="3">Ribosomal protein s17</fullName>
    </recommendedName>
</protein>
<dbReference type="InterPro" id="IPR053216">
    <property type="entry name" value="Appressorial_penetr-assoc"/>
</dbReference>
<sequence length="233" mass="24049">NANNNANNNQAALALSADVIQTGSQQDGNNPPAAGQIASATDKANFIDFCKGKTLTNGKQVKTGSCNGIPMGNIPSENKMISSVFISPKNGDNFDVLKDFNAQVQISNLDAGHFTNAATTYYSAPQDLNANGQIIGHTHITIQDTGKDLNPIVPMNPGSFVFFKGINDAGNGNGLLAVPVAGGLPAGNYRACSMTSASNHQPVNMPVAQRGAQDDCVRFTVGGGAGNQANQGN</sequence>
<dbReference type="EMBL" id="NRSZ01000897">
    <property type="protein sequence ID" value="PNY24389.1"/>
    <property type="molecule type" value="Genomic_DNA"/>
</dbReference>
<keyword evidence="2" id="KW-1185">Reference proteome</keyword>
<dbReference type="PANTHER" id="PTHR34587">
    <property type="entry name" value="VWFA DOMAIN-CONTAINING PROTEIN"/>
    <property type="match status" value="1"/>
</dbReference>
<accession>A0A2K3QA23</accession>